<accession>A0A8S5N500</accession>
<name>A0A8S5N500_9CAUD</name>
<dbReference type="Pfam" id="PF20691">
    <property type="entry name" value="TAGT"/>
    <property type="match status" value="1"/>
</dbReference>
<evidence type="ECO:0000313" key="2">
    <source>
        <dbReference type="EMBL" id="DAD89407.1"/>
    </source>
</evidence>
<sequence>MIPVFVPSYKRPKAKFLVRAMEQEFPLYVFVRKEERDAYAWIKERPDTTLVLLSNVSNIGETRRAMFRYAVHHRIPKIIMIDDDVTRLDLSMVDPVSGRVKASGNVIGRTESWNKVITRFENLWGKQAMFGASYRPFSWSMSEEEILKLSRGQLQQVVGINVKQIYRAGLNYQSNTVVGNEDLFLQLECYQQGLECVKTNAIQYDCPAMGAGEGGCNASELGSLAEKQRVRVEAFLKACNNSPAVRVATTRSGIESIKFNWKEINKMMEGVL</sequence>
<reference evidence="2" key="1">
    <citation type="journal article" date="2021" name="Proc. Natl. Acad. Sci. U.S.A.">
        <title>A Catalog of Tens of Thousands of Viruses from Human Metagenomes Reveals Hidden Associations with Chronic Diseases.</title>
        <authorList>
            <person name="Tisza M.J."/>
            <person name="Buck C.B."/>
        </authorList>
    </citation>
    <scope>NUCLEOTIDE SEQUENCE</scope>
    <source>
        <strain evidence="2">CtiJY10</strain>
    </source>
</reference>
<feature type="domain" description="TET-Associated Glycosyltransferase" evidence="1">
    <location>
        <begin position="2"/>
        <end position="204"/>
    </location>
</feature>
<dbReference type="EMBL" id="BK015060">
    <property type="protein sequence ID" value="DAD89407.1"/>
    <property type="molecule type" value="Genomic_DNA"/>
</dbReference>
<protein>
    <recommendedName>
        <fullName evidence="1">TET-Associated Glycosyltransferase domain-containing protein</fullName>
    </recommendedName>
</protein>
<proteinExistence type="predicted"/>
<organism evidence="2">
    <name type="scientific">Podoviridae sp. ctiJY10</name>
    <dbReference type="NCBI Taxonomy" id="2826572"/>
    <lineage>
        <taxon>Viruses</taxon>
        <taxon>Duplodnaviria</taxon>
        <taxon>Heunggongvirae</taxon>
        <taxon>Uroviricota</taxon>
        <taxon>Caudoviricetes</taxon>
    </lineage>
</organism>
<evidence type="ECO:0000259" key="1">
    <source>
        <dbReference type="Pfam" id="PF20691"/>
    </source>
</evidence>
<dbReference type="InterPro" id="IPR049100">
    <property type="entry name" value="TAGT"/>
</dbReference>